<dbReference type="PROSITE" id="PS50810">
    <property type="entry name" value="FRATAXIN_2"/>
    <property type="match status" value="1"/>
</dbReference>
<evidence type="ECO:0000313" key="6">
    <source>
        <dbReference type="Proteomes" id="UP000248395"/>
    </source>
</evidence>
<dbReference type="GO" id="GO:0005737">
    <property type="term" value="C:cytoplasm"/>
    <property type="evidence" value="ECO:0007669"/>
    <property type="project" value="UniProtKB-ARBA"/>
</dbReference>
<evidence type="ECO:0000256" key="3">
    <source>
        <dbReference type="ARBA" id="ARBA00023004"/>
    </source>
</evidence>
<dbReference type="GO" id="GO:0008199">
    <property type="term" value="F:ferric iron binding"/>
    <property type="evidence" value="ECO:0007669"/>
    <property type="project" value="InterPro"/>
</dbReference>
<accession>A0A318JBN3</accession>
<reference evidence="5 6" key="1">
    <citation type="submission" date="2018-05" db="EMBL/GenBank/DDBJ databases">
        <title>Genomic Encyclopedia of Type Strains, Phase IV (KMG-IV): sequencing the most valuable type-strain genomes for metagenomic binning, comparative biology and taxonomic classification.</title>
        <authorList>
            <person name="Goeker M."/>
        </authorList>
    </citation>
    <scope>NUCLEOTIDE SEQUENCE [LARGE SCALE GENOMIC DNA]</scope>
    <source>
        <strain evidence="5 6">DSM 25134</strain>
    </source>
</reference>
<dbReference type="Gene3D" id="3.30.920.10">
    <property type="entry name" value="Frataxin/CyaY"/>
    <property type="match status" value="1"/>
</dbReference>
<dbReference type="GO" id="GO:0016226">
    <property type="term" value="P:iron-sulfur cluster assembly"/>
    <property type="evidence" value="ECO:0007669"/>
    <property type="project" value="UniProtKB-UniRule"/>
</dbReference>
<dbReference type="AlphaFoldDB" id="A0A318JBN3"/>
<name>A0A318JBN3_9NEIS</name>
<keyword evidence="2 4" id="KW-0479">Metal-binding</keyword>
<dbReference type="InterPro" id="IPR036524">
    <property type="entry name" value="Frataxin/CyaY_sf"/>
</dbReference>
<dbReference type="NCBIfam" id="TIGR03421">
    <property type="entry name" value="FeS_CyaY"/>
    <property type="match status" value="1"/>
</dbReference>
<evidence type="ECO:0000256" key="2">
    <source>
        <dbReference type="ARBA" id="ARBA00022723"/>
    </source>
</evidence>
<dbReference type="RefSeq" id="WP_110313390.1">
    <property type="nucleotide sequence ID" value="NZ_QJKC01000009.1"/>
</dbReference>
<evidence type="ECO:0000256" key="1">
    <source>
        <dbReference type="ARBA" id="ARBA00008183"/>
    </source>
</evidence>
<comment type="similarity">
    <text evidence="1 4">Belongs to the frataxin family.</text>
</comment>
<gene>
    <name evidence="4" type="primary">cyaY</name>
    <name evidence="5" type="ORF">DFR38_10933</name>
</gene>
<dbReference type="Pfam" id="PF01491">
    <property type="entry name" value="Frataxin_Cyay"/>
    <property type="match status" value="1"/>
</dbReference>
<sequence>MNESEFLDMTDHIFSRIEDAIDDAGLDADFVSNGNVLEIEFDDGGKIVVNRHAANQELWIAAKSGGYHFAFKDGQWLAARDGAEFFSTLKTAIAQACGEPDLELDI</sequence>
<protein>
    <recommendedName>
        <fullName evidence="4">Iron-sulfur cluster assembly protein CyaY</fullName>
    </recommendedName>
</protein>
<dbReference type="PANTHER" id="PTHR16821">
    <property type="entry name" value="FRATAXIN"/>
    <property type="match status" value="1"/>
</dbReference>
<evidence type="ECO:0000313" key="5">
    <source>
        <dbReference type="EMBL" id="PXX46192.1"/>
    </source>
</evidence>
<dbReference type="PROSITE" id="PS01344">
    <property type="entry name" value="FRATAXIN_1"/>
    <property type="match status" value="1"/>
</dbReference>
<organism evidence="5 6">
    <name type="scientific">Aquitalea magnusonii</name>
    <dbReference type="NCBI Taxonomy" id="332411"/>
    <lineage>
        <taxon>Bacteria</taxon>
        <taxon>Pseudomonadati</taxon>
        <taxon>Pseudomonadota</taxon>
        <taxon>Betaproteobacteria</taxon>
        <taxon>Neisseriales</taxon>
        <taxon>Chromobacteriaceae</taxon>
        <taxon>Aquitalea</taxon>
    </lineage>
</organism>
<dbReference type="Proteomes" id="UP000248395">
    <property type="component" value="Unassembled WGS sequence"/>
</dbReference>
<keyword evidence="6" id="KW-1185">Reference proteome</keyword>
<dbReference type="InterPro" id="IPR020895">
    <property type="entry name" value="Frataxin_CS"/>
</dbReference>
<comment type="function">
    <text evidence="4">Involved in iron-sulfur (Fe-S) cluster assembly. May act as a regulator of Fe-S biogenesis.</text>
</comment>
<dbReference type="SUPFAM" id="SSF55387">
    <property type="entry name" value="Frataxin/Nqo15-like"/>
    <property type="match status" value="1"/>
</dbReference>
<dbReference type="EMBL" id="QJKC01000009">
    <property type="protein sequence ID" value="PXX46192.1"/>
    <property type="molecule type" value="Genomic_DNA"/>
</dbReference>
<comment type="caution">
    <text evidence="5">The sequence shown here is derived from an EMBL/GenBank/DDBJ whole genome shotgun (WGS) entry which is preliminary data.</text>
</comment>
<dbReference type="InterPro" id="IPR047584">
    <property type="entry name" value="CyaY"/>
</dbReference>
<dbReference type="OrthoDB" id="285675at2"/>
<proteinExistence type="inferred from homology"/>
<dbReference type="SMART" id="SM01219">
    <property type="entry name" value="Frataxin_Cyay"/>
    <property type="match status" value="1"/>
</dbReference>
<evidence type="ECO:0000256" key="4">
    <source>
        <dbReference type="HAMAP-Rule" id="MF_00142"/>
    </source>
</evidence>
<dbReference type="PANTHER" id="PTHR16821:SF2">
    <property type="entry name" value="FRATAXIN, MITOCHONDRIAL"/>
    <property type="match status" value="1"/>
</dbReference>
<dbReference type="InterPro" id="IPR002908">
    <property type="entry name" value="Frataxin/CyaY"/>
</dbReference>
<dbReference type="HAMAP" id="MF_00142">
    <property type="entry name" value="CyaY"/>
    <property type="match status" value="1"/>
</dbReference>
<keyword evidence="3 4" id="KW-0408">Iron</keyword>